<dbReference type="HOGENOM" id="CLU_140888_0_0_3"/>
<organism evidence="2">
    <name type="scientific">Cyanothece sp. (strain PCC 7425 / ATCC 29141)</name>
    <dbReference type="NCBI Taxonomy" id="395961"/>
    <lineage>
        <taxon>Bacteria</taxon>
        <taxon>Bacillati</taxon>
        <taxon>Cyanobacteriota</taxon>
        <taxon>Cyanophyceae</taxon>
        <taxon>Gomontiellales</taxon>
        <taxon>Cyanothecaceae</taxon>
        <taxon>Cyanothece</taxon>
    </lineage>
</organism>
<reference evidence="2" key="1">
    <citation type="submission" date="2009-01" db="EMBL/GenBank/DDBJ databases">
        <title>Complete sequence of chromosome Cyanothece sp. PCC 7425.</title>
        <authorList>
            <consortium name="US DOE Joint Genome Institute"/>
            <person name="Lucas S."/>
            <person name="Copeland A."/>
            <person name="Lapidus A."/>
            <person name="Glavina del Rio T."/>
            <person name="Dalin E."/>
            <person name="Tice H."/>
            <person name="Bruce D."/>
            <person name="Goodwin L."/>
            <person name="Pitluck S."/>
            <person name="Sims D."/>
            <person name="Meineke L."/>
            <person name="Brettin T."/>
            <person name="Detter J.C."/>
            <person name="Han C."/>
            <person name="Larimer F."/>
            <person name="Land M."/>
            <person name="Hauser L."/>
            <person name="Kyrpides N."/>
            <person name="Ovchinnikova G."/>
            <person name="Liberton M."/>
            <person name="Stoeckel J."/>
            <person name="Banerjee A."/>
            <person name="Singh A."/>
            <person name="Page L."/>
            <person name="Sato H."/>
            <person name="Zhao L."/>
            <person name="Sherman L."/>
            <person name="Pakrasi H."/>
            <person name="Richardson P."/>
        </authorList>
    </citation>
    <scope>NUCLEOTIDE SEQUENCE</scope>
    <source>
        <strain evidence="2">PCC 7425</strain>
    </source>
</reference>
<name>B8HVX1_CYAP4</name>
<keyword evidence="1" id="KW-0472">Membrane</keyword>
<dbReference type="KEGG" id="cyn:Cyan7425_0762"/>
<protein>
    <recommendedName>
        <fullName evidence="3">DUF304 domain-containing protein</fullName>
    </recommendedName>
</protein>
<evidence type="ECO:0000256" key="1">
    <source>
        <dbReference type="SAM" id="Phobius"/>
    </source>
</evidence>
<sequence length="151" mass="16907">MKIIHQTTTQLILRQPLIGVRLLGSFMALLGLFLFIGYEAPVDWLGGSCVAIAGLILSAPTETFTFDKQAQQVILQRKRGLNSRVKCFPLQQIDQIRVDQSTLGGTRFYSLNLWMASGQRLALTKFPSTDVDLACTIASRIRRFLKSNPYT</sequence>
<keyword evidence="1" id="KW-0812">Transmembrane</keyword>
<proteinExistence type="predicted"/>
<dbReference type="EMBL" id="CP001344">
    <property type="protein sequence ID" value="ACL43149.1"/>
    <property type="molecule type" value="Genomic_DNA"/>
</dbReference>
<gene>
    <name evidence="2" type="ordered locus">Cyan7425_0762</name>
</gene>
<accession>B8HVX1</accession>
<dbReference type="OrthoDB" id="571788at2"/>
<keyword evidence="1" id="KW-1133">Transmembrane helix</keyword>
<evidence type="ECO:0008006" key="3">
    <source>
        <dbReference type="Google" id="ProtNLM"/>
    </source>
</evidence>
<dbReference type="eggNOG" id="ENOG50335J0">
    <property type="taxonomic scope" value="Bacteria"/>
</dbReference>
<evidence type="ECO:0000313" key="2">
    <source>
        <dbReference type="EMBL" id="ACL43149.1"/>
    </source>
</evidence>
<feature type="transmembrane region" description="Helical" evidence="1">
    <location>
        <begin position="20"/>
        <end position="38"/>
    </location>
</feature>
<feature type="transmembrane region" description="Helical" evidence="1">
    <location>
        <begin position="44"/>
        <end position="61"/>
    </location>
</feature>
<dbReference type="AlphaFoldDB" id="B8HVX1"/>